<evidence type="ECO:0000256" key="1">
    <source>
        <dbReference type="ARBA" id="ARBA00022737"/>
    </source>
</evidence>
<dbReference type="Pfam" id="PF13432">
    <property type="entry name" value="TPR_16"/>
    <property type="match status" value="1"/>
</dbReference>
<dbReference type="PANTHER" id="PTHR45586:SF1">
    <property type="entry name" value="LIPOPOLYSACCHARIDE ASSEMBLY PROTEIN B"/>
    <property type="match status" value="1"/>
</dbReference>
<dbReference type="InterPro" id="IPR002838">
    <property type="entry name" value="AIM24"/>
</dbReference>
<feature type="compositionally biased region" description="Low complexity" evidence="4">
    <location>
        <begin position="228"/>
        <end position="251"/>
    </location>
</feature>
<keyword evidence="2 3" id="KW-0802">TPR repeat</keyword>
<feature type="region of interest" description="Disordered" evidence="4">
    <location>
        <begin position="1"/>
        <end position="31"/>
    </location>
</feature>
<evidence type="ECO:0000256" key="2">
    <source>
        <dbReference type="ARBA" id="ARBA00022803"/>
    </source>
</evidence>
<dbReference type="SMART" id="SM00028">
    <property type="entry name" value="TPR"/>
    <property type="match status" value="3"/>
</dbReference>
<gene>
    <name evidence="5" type="ORF">LZC94_18860</name>
</gene>
<keyword evidence="1" id="KW-0677">Repeat</keyword>
<dbReference type="PROSITE" id="PS50005">
    <property type="entry name" value="TPR"/>
    <property type="match status" value="1"/>
</dbReference>
<dbReference type="InterPro" id="IPR051012">
    <property type="entry name" value="CellSynth/LPSAsmb/PSIAsmb"/>
</dbReference>
<evidence type="ECO:0000256" key="3">
    <source>
        <dbReference type="PROSITE-ProRule" id="PRU00339"/>
    </source>
</evidence>
<dbReference type="PANTHER" id="PTHR45586">
    <property type="entry name" value="TPR REPEAT-CONTAINING PROTEIN PA4667"/>
    <property type="match status" value="1"/>
</dbReference>
<dbReference type="EMBL" id="CP089984">
    <property type="protein sequence ID" value="WXB19281.1"/>
    <property type="molecule type" value="Genomic_DNA"/>
</dbReference>
<dbReference type="RefSeq" id="WP_394828905.1">
    <property type="nucleotide sequence ID" value="NZ_CP089984.1"/>
</dbReference>
<dbReference type="InterPro" id="IPR036983">
    <property type="entry name" value="AIM24_sf"/>
</dbReference>
<proteinExistence type="predicted"/>
<dbReference type="InterPro" id="IPR019734">
    <property type="entry name" value="TPR_rpt"/>
</dbReference>
<dbReference type="InterPro" id="IPR011990">
    <property type="entry name" value="TPR-like_helical_dom_sf"/>
</dbReference>
<evidence type="ECO:0000313" key="6">
    <source>
        <dbReference type="Proteomes" id="UP001370348"/>
    </source>
</evidence>
<dbReference type="Pfam" id="PF01987">
    <property type="entry name" value="AIM24"/>
    <property type="match status" value="1"/>
</dbReference>
<evidence type="ECO:0000256" key="4">
    <source>
        <dbReference type="SAM" id="MobiDB-lite"/>
    </source>
</evidence>
<feature type="region of interest" description="Disordered" evidence="4">
    <location>
        <begin position="171"/>
        <end position="264"/>
    </location>
</feature>
<dbReference type="Gene3D" id="1.25.40.10">
    <property type="entry name" value="Tetratricopeptide repeat domain"/>
    <property type="match status" value="1"/>
</dbReference>
<dbReference type="SUPFAM" id="SSF48452">
    <property type="entry name" value="TPR-like"/>
    <property type="match status" value="1"/>
</dbReference>
<keyword evidence="6" id="KW-1185">Reference proteome</keyword>
<organism evidence="5 6">
    <name type="scientific">Pendulispora albinea</name>
    <dbReference type="NCBI Taxonomy" id="2741071"/>
    <lineage>
        <taxon>Bacteria</taxon>
        <taxon>Pseudomonadati</taxon>
        <taxon>Myxococcota</taxon>
        <taxon>Myxococcia</taxon>
        <taxon>Myxococcales</taxon>
        <taxon>Sorangiineae</taxon>
        <taxon>Pendulisporaceae</taxon>
        <taxon>Pendulispora</taxon>
    </lineage>
</organism>
<feature type="compositionally biased region" description="Basic and acidic residues" evidence="4">
    <location>
        <begin position="14"/>
        <end position="31"/>
    </location>
</feature>
<accession>A0ABZ2M9U8</accession>
<dbReference type="InterPro" id="IPR016031">
    <property type="entry name" value="Trp_RNA-bd_attenuator-like_dom"/>
</dbReference>
<dbReference type="Proteomes" id="UP001370348">
    <property type="component" value="Chromosome"/>
</dbReference>
<protein>
    <submittedName>
        <fullName evidence="5">Tetratricopeptide repeat protein</fullName>
    </submittedName>
</protein>
<dbReference type="Gene3D" id="3.60.160.10">
    <property type="entry name" value="Mitochondrial biogenesis AIM24"/>
    <property type="match status" value="1"/>
</dbReference>
<feature type="compositionally biased region" description="Basic and acidic residues" evidence="4">
    <location>
        <begin position="193"/>
        <end position="205"/>
    </location>
</feature>
<evidence type="ECO:0000313" key="5">
    <source>
        <dbReference type="EMBL" id="WXB19281.1"/>
    </source>
</evidence>
<name>A0ABZ2M9U8_9BACT</name>
<feature type="repeat" description="TPR" evidence="3">
    <location>
        <begin position="104"/>
        <end position="137"/>
    </location>
</feature>
<reference evidence="5 6" key="1">
    <citation type="submission" date="2021-12" db="EMBL/GenBank/DDBJ databases">
        <title>Discovery of the Pendulisporaceae a myxobacterial family with distinct sporulation behavior and unique specialized metabolism.</title>
        <authorList>
            <person name="Garcia R."/>
            <person name="Popoff A."/>
            <person name="Bader C.D."/>
            <person name="Loehr J."/>
            <person name="Walesch S."/>
            <person name="Walt C."/>
            <person name="Boldt J."/>
            <person name="Bunk B."/>
            <person name="Haeckl F.J.F.P.J."/>
            <person name="Gunesch A.P."/>
            <person name="Birkelbach J."/>
            <person name="Nuebel U."/>
            <person name="Pietschmann T."/>
            <person name="Bach T."/>
            <person name="Mueller R."/>
        </authorList>
    </citation>
    <scope>NUCLEOTIDE SEQUENCE [LARGE SCALE GENOMIC DNA]</scope>
    <source>
        <strain evidence="5 6">MSr11954</strain>
    </source>
</reference>
<dbReference type="Pfam" id="PF14559">
    <property type="entry name" value="TPR_19"/>
    <property type="match status" value="1"/>
</dbReference>
<dbReference type="SUPFAM" id="SSF51219">
    <property type="entry name" value="TRAP-like"/>
    <property type="match status" value="1"/>
</dbReference>
<sequence length="604" mass="64827">MDDNVGRRSPRSLSPERRASTLPRSDRSRDPAGEEFLFHLFRGSELLQDSRVHEAKEELEQALQLQPRDPKGQDLLAVVYFRIGHYPRAIQIYEQLKHDHPGRTSLSLNLALCYLKTGQAQRAREELEEVVTVSPEHRRAWGYLGLAYERLGDYDKAELAFERGGHTAMARRMTERRGGRPSIVSSDLAPLSRDLEEVREGREAPDSGGPRDANGAQTAPSARAAHVASIPQASRSSQASQATQVSQARQATNTTAIPNGASEGREAELPFAAAHEAREGEPPFARLVPETSEVRAAAEPFEELDSGELSFVLAQAETHRPEPEMWHPVEIGEAIKLPSDAPRSAPLSAAPPFAHTPHPRAISGSPAANAHVPVSAPAPAHAPRSPAAPVALQHLLRAARVTPAPDEALSTTAAGQIVVHLRSPGMHRESRNVALRFDALRSYTGSLTTQVLERRGRGHGDSFGGISSTVVHATGNGVVVLSPRPGRSAVASALGEDDVLFLREDAILAFDLSMTFENGRLARGDDEPIFVVHLRGPGPLAIEYIEPLATLEVTPDQAATVRAPSVLGWTGHLVPTAVPPGEAPGGQRGLINFVGAGTVLVAGR</sequence>